<evidence type="ECO:0000256" key="1">
    <source>
        <dbReference type="PROSITE-ProRule" id="PRU00169"/>
    </source>
</evidence>
<dbReference type="InterPro" id="IPR011006">
    <property type="entry name" value="CheY-like_superfamily"/>
</dbReference>
<evidence type="ECO:0000256" key="2">
    <source>
        <dbReference type="SAM" id="MobiDB-lite"/>
    </source>
</evidence>
<reference evidence="4" key="1">
    <citation type="submission" date="2023-11" db="EMBL/GenBank/DDBJ databases">
        <title>Genome sequence of Cyanobacterium aponinum BCRC AL20115.</title>
        <authorList>
            <person name="Chang H.-Y."/>
            <person name="Lin K.-M."/>
            <person name="Hsueh H.-T."/>
            <person name="Chu H.-A."/>
            <person name="Kuo C.-H."/>
        </authorList>
    </citation>
    <scope>NUCLEOTIDE SEQUENCE</scope>
    <source>
        <strain evidence="4">AL20115</strain>
    </source>
</reference>
<organism evidence="4">
    <name type="scientific">Cyanobacterium aponinum AL20115</name>
    <dbReference type="NCBI Taxonomy" id="3090662"/>
    <lineage>
        <taxon>Bacteria</taxon>
        <taxon>Bacillati</taxon>
        <taxon>Cyanobacteriota</taxon>
        <taxon>Cyanophyceae</taxon>
        <taxon>Oscillatoriophycideae</taxon>
        <taxon>Chroococcales</taxon>
        <taxon>Geminocystaceae</taxon>
        <taxon>Cyanobacterium</taxon>
    </lineage>
</organism>
<feature type="compositionally biased region" description="Polar residues" evidence="2">
    <location>
        <begin position="1"/>
        <end position="16"/>
    </location>
</feature>
<name>A0AAF0ZAU3_9CHRO</name>
<feature type="region of interest" description="Disordered" evidence="2">
    <location>
        <begin position="1"/>
        <end position="20"/>
    </location>
</feature>
<feature type="domain" description="Response regulatory" evidence="3">
    <location>
        <begin position="22"/>
        <end position="78"/>
    </location>
</feature>
<dbReference type="InterPro" id="IPR001789">
    <property type="entry name" value="Sig_transdc_resp-reg_receiver"/>
</dbReference>
<proteinExistence type="predicted"/>
<protein>
    <recommendedName>
        <fullName evidence="3">Response regulatory domain-containing protein</fullName>
    </recommendedName>
</protein>
<gene>
    <name evidence="4" type="ORF">SAY89_00600</name>
</gene>
<dbReference type="AlphaFoldDB" id="A0AAF0ZAU3"/>
<dbReference type="PROSITE" id="PS50110">
    <property type="entry name" value="RESPONSE_REGULATORY"/>
    <property type="match status" value="1"/>
</dbReference>
<evidence type="ECO:0000259" key="3">
    <source>
        <dbReference type="PROSITE" id="PS50110"/>
    </source>
</evidence>
<comment type="caution">
    <text evidence="1">Lacks conserved residue(s) required for the propagation of feature annotation.</text>
</comment>
<dbReference type="GO" id="GO:0000160">
    <property type="term" value="P:phosphorelay signal transduction system"/>
    <property type="evidence" value="ECO:0007669"/>
    <property type="project" value="InterPro"/>
</dbReference>
<dbReference type="EMBL" id="CP138348">
    <property type="protein sequence ID" value="WPF88806.1"/>
    <property type="molecule type" value="Genomic_DNA"/>
</dbReference>
<dbReference type="Gene3D" id="3.40.50.2300">
    <property type="match status" value="1"/>
</dbReference>
<sequence length="78" mass="8842">MTTDSGANTSDGGDNQNSKRGDILIVDDQIENIQFLSTMLMDNGYEVRQVLSGKQALYQIRLIAHGIIKRMYICCRRF</sequence>
<evidence type="ECO:0000313" key="4">
    <source>
        <dbReference type="EMBL" id="WPF88806.1"/>
    </source>
</evidence>
<dbReference type="RefSeq" id="WP_320001624.1">
    <property type="nucleotide sequence ID" value="NZ_CP138348.1"/>
</dbReference>
<dbReference type="SUPFAM" id="SSF52172">
    <property type="entry name" value="CheY-like"/>
    <property type="match status" value="1"/>
</dbReference>
<accession>A0AAF0ZAU3</accession>